<keyword evidence="2" id="KW-1185">Reference proteome</keyword>
<accession>A0A517NA96</accession>
<dbReference type="KEGG" id="rlc:K227x_24450"/>
<evidence type="ECO:0000313" key="1">
    <source>
        <dbReference type="EMBL" id="QDT04059.1"/>
    </source>
</evidence>
<dbReference type="Proteomes" id="UP000318538">
    <property type="component" value="Chromosome"/>
</dbReference>
<dbReference type="EMBL" id="CP036525">
    <property type="protein sequence ID" value="QDT04059.1"/>
    <property type="molecule type" value="Genomic_DNA"/>
</dbReference>
<reference evidence="1 2" key="1">
    <citation type="submission" date="2019-02" db="EMBL/GenBank/DDBJ databases">
        <title>Deep-cultivation of Planctomycetes and their phenomic and genomic characterization uncovers novel biology.</title>
        <authorList>
            <person name="Wiegand S."/>
            <person name="Jogler M."/>
            <person name="Boedeker C."/>
            <person name="Pinto D."/>
            <person name="Vollmers J."/>
            <person name="Rivas-Marin E."/>
            <person name="Kohn T."/>
            <person name="Peeters S.H."/>
            <person name="Heuer A."/>
            <person name="Rast P."/>
            <person name="Oberbeckmann S."/>
            <person name="Bunk B."/>
            <person name="Jeske O."/>
            <person name="Meyerdierks A."/>
            <person name="Storesund J.E."/>
            <person name="Kallscheuer N."/>
            <person name="Luecker S."/>
            <person name="Lage O.M."/>
            <person name="Pohl T."/>
            <person name="Merkel B.J."/>
            <person name="Hornburger P."/>
            <person name="Mueller R.-W."/>
            <person name="Bruemmer F."/>
            <person name="Labrenz M."/>
            <person name="Spormann A.M."/>
            <person name="Op den Camp H."/>
            <person name="Overmann J."/>
            <person name="Amann R."/>
            <person name="Jetten M.S.M."/>
            <person name="Mascher T."/>
            <person name="Medema M.H."/>
            <person name="Devos D.P."/>
            <person name="Kaster A.-K."/>
            <person name="Ovreas L."/>
            <person name="Rohde M."/>
            <person name="Galperin M.Y."/>
            <person name="Jogler C."/>
        </authorList>
    </citation>
    <scope>NUCLEOTIDE SEQUENCE [LARGE SCALE GENOMIC DNA]</scope>
    <source>
        <strain evidence="1 2">K22_7</strain>
    </source>
</reference>
<dbReference type="AlphaFoldDB" id="A0A517NA96"/>
<evidence type="ECO:0000313" key="2">
    <source>
        <dbReference type="Proteomes" id="UP000318538"/>
    </source>
</evidence>
<sequence>MAIHEHDREDLIREGKNMPIRGEVLVDGSPIVIGFRQMGQVSLYCGVAPVFQFNQQHQLRRVFWQDRRFAAQHGRLVELVRPNRGGRVSMVHQDLDDETITDILRSLSQWVAKTQRIADDSTANWRTEGATAQVFRQQLLRWLAGLPPTVVIAANANA</sequence>
<proteinExistence type="predicted"/>
<protein>
    <submittedName>
        <fullName evidence="1">Uncharacterized protein</fullName>
    </submittedName>
</protein>
<gene>
    <name evidence="1" type="ORF">K227x_24450</name>
</gene>
<name>A0A517NA96_9BACT</name>
<organism evidence="1 2">
    <name type="scientific">Rubripirellula lacrimiformis</name>
    <dbReference type="NCBI Taxonomy" id="1930273"/>
    <lineage>
        <taxon>Bacteria</taxon>
        <taxon>Pseudomonadati</taxon>
        <taxon>Planctomycetota</taxon>
        <taxon>Planctomycetia</taxon>
        <taxon>Pirellulales</taxon>
        <taxon>Pirellulaceae</taxon>
        <taxon>Rubripirellula</taxon>
    </lineage>
</organism>